<feature type="transmembrane region" description="Helical" evidence="1">
    <location>
        <begin position="342"/>
        <end position="363"/>
    </location>
</feature>
<accession>A0A3B7QY41</accession>
<evidence type="ECO:0000259" key="2">
    <source>
        <dbReference type="Pfam" id="PF19830"/>
    </source>
</evidence>
<keyword evidence="1" id="KW-1133">Transmembrane helix</keyword>
<dbReference type="Proteomes" id="UP000262802">
    <property type="component" value="Chromosome"/>
</dbReference>
<keyword evidence="4" id="KW-1185">Reference proteome</keyword>
<keyword evidence="1" id="KW-0812">Transmembrane</keyword>
<evidence type="ECO:0000256" key="1">
    <source>
        <dbReference type="SAM" id="Phobius"/>
    </source>
</evidence>
<dbReference type="Pfam" id="PF19830">
    <property type="entry name" value="DUF6311"/>
    <property type="match status" value="1"/>
</dbReference>
<dbReference type="EMBL" id="CP032317">
    <property type="protein sequence ID" value="AYA38098.1"/>
    <property type="molecule type" value="Genomic_DNA"/>
</dbReference>
<sequence>MQQHSSRWPYFLILLITLGLMAVVYGPVLFHPNQYLFNSAGDGVRGYYSIAYYIRYNFGTHFSGMQYPYGEHINYNDMQPLVSYPLAWVNQHLLPFDERILGVLNIISLASIGLTPVAVLGVCRRLGLPNWYAVPAALIIAFLSPQMARLDSHASMAHPAVLPLLWYWLLRSKDEPRRWRWYLAYALTALLSGLLHPYFLLMGSIITITFGGVFLAQQWRQRQQHYAWLLRLLTAAITPLVVYRVWLLLTDAVTDRPPNPWGLMHYYANFASVFLPVINPVRDALRHIFPWLPNPYAWEGESYVGALGLLVLVVAAVRLVRYVMRGHARLVLRPALPQGLRAALWASVLLLLWAMALPLRAPGGELLLPFLGPVKQLRALGRFAWYFYYVYTVYVAYYFYQLYRYLKQRRAQRFGVSVLLVAGAVAGFEALVNWQAQARPLRDRANAADLQAGQGNYREALRGIGRQPEDFQAILPLPYARFGTDKLQFDAPDRARYESFRASLDTKLPLLSAAMARTSIGQTLRLTEILGSPLVDKPLLRQLPNGKPFLLLVTPDELAAFEKRIVALGKPLVSTPRFSLYELPVAALAATDRAAALQYFQEHRLQLTAHPQQVYATTPRGVLLESYAGRASERAFLRPGAFTSPKGFATLYDGPLPAPADTGRYEVSVWIDARSQYGIGHIQAKLYDKQGNLLEHVVNDTRRSTEISGDWVRSAVVVHATPATTRLEVLYENDDLIADELLIRPLDTDVYTISNLGPHKQIAKNGYPIGNLPRL</sequence>
<dbReference type="OrthoDB" id="976311at2"/>
<feature type="transmembrane region" description="Helical" evidence="1">
    <location>
        <begin position="383"/>
        <end position="402"/>
    </location>
</feature>
<feature type="domain" description="DUF6311" evidence="2">
    <location>
        <begin position="15"/>
        <end position="410"/>
    </location>
</feature>
<feature type="transmembrane region" description="Helical" evidence="1">
    <location>
        <begin position="414"/>
        <end position="434"/>
    </location>
</feature>
<evidence type="ECO:0000313" key="3">
    <source>
        <dbReference type="EMBL" id="AYA38098.1"/>
    </source>
</evidence>
<gene>
    <name evidence="3" type="ORF">D3Y59_14250</name>
</gene>
<reference evidence="3 4" key="1">
    <citation type="submission" date="2018-09" db="EMBL/GenBank/DDBJ databases">
        <title>Hymenobacter medium sp. nov., isolated from R2A medium.</title>
        <authorList>
            <person name="Yingchao G."/>
        </authorList>
    </citation>
    <scope>NUCLEOTIDE SEQUENCE [LARGE SCALE GENOMIC DNA]</scope>
    <source>
        <strain evidence="4">sh-6</strain>
    </source>
</reference>
<feature type="transmembrane region" description="Helical" evidence="1">
    <location>
        <begin position="302"/>
        <end position="321"/>
    </location>
</feature>
<feature type="transmembrane region" description="Helical" evidence="1">
    <location>
        <begin position="130"/>
        <end position="148"/>
    </location>
</feature>
<keyword evidence="1" id="KW-0472">Membrane</keyword>
<dbReference type="AlphaFoldDB" id="A0A3B7QY41"/>
<feature type="transmembrane region" description="Helical" evidence="1">
    <location>
        <begin position="228"/>
        <end position="249"/>
    </location>
</feature>
<feature type="transmembrane region" description="Helical" evidence="1">
    <location>
        <begin position="100"/>
        <end position="123"/>
    </location>
</feature>
<feature type="transmembrane region" description="Helical" evidence="1">
    <location>
        <begin position="12"/>
        <end position="30"/>
    </location>
</feature>
<organism evidence="3 4">
    <name type="scientific">Hymenobacter oligotrophus</name>
    <dbReference type="NCBI Taxonomy" id="2319843"/>
    <lineage>
        <taxon>Bacteria</taxon>
        <taxon>Pseudomonadati</taxon>
        <taxon>Bacteroidota</taxon>
        <taxon>Cytophagia</taxon>
        <taxon>Cytophagales</taxon>
        <taxon>Hymenobacteraceae</taxon>
        <taxon>Hymenobacter</taxon>
    </lineage>
</organism>
<protein>
    <recommendedName>
        <fullName evidence="2">DUF6311 domain-containing protein</fullName>
    </recommendedName>
</protein>
<proteinExistence type="predicted"/>
<dbReference type="KEGG" id="hyh:D3Y59_14250"/>
<name>A0A3B7QY41_9BACT</name>
<feature type="transmembrane region" description="Helical" evidence="1">
    <location>
        <begin position="182"/>
        <end position="208"/>
    </location>
</feature>
<evidence type="ECO:0000313" key="4">
    <source>
        <dbReference type="Proteomes" id="UP000262802"/>
    </source>
</evidence>
<dbReference type="InterPro" id="IPR046278">
    <property type="entry name" value="DUF6311"/>
</dbReference>